<dbReference type="PANTHER" id="PTHR42999:SF1">
    <property type="entry name" value="PENTAPEPTIDE REPEAT-CONTAINING PROTEIN"/>
    <property type="match status" value="1"/>
</dbReference>
<dbReference type="EMBL" id="JAUQTB010000002">
    <property type="protein sequence ID" value="MDO7905648.1"/>
    <property type="molecule type" value="Genomic_DNA"/>
</dbReference>
<proteinExistence type="predicted"/>
<name>A0ABT9CAS6_9BACL</name>
<sequence length="222" mass="25283">MNELKQPLPVKPAAPKLPKVLPILEWKDDLIQDEEVFTSWRVADCTIEGHHVRKVLFQHMRFEQVTFTGALQLAEFSDVVFFQCDLSNADFSEVMMHRCRFEQCRMVGLDLTASTLRNIGLEMCSADYVSLRFANLKQILFRQSSLTQADFYHTEWTKLSFEECNIDKAQMSGTRLAGIDLSSCQFYNLGVGLEELQGCIITAPQAILFSKIFGLVVKEDLG</sequence>
<dbReference type="SUPFAM" id="SSF141571">
    <property type="entry name" value="Pentapeptide repeat-like"/>
    <property type="match status" value="1"/>
</dbReference>
<dbReference type="Gene3D" id="2.160.20.80">
    <property type="entry name" value="E3 ubiquitin-protein ligase SopA"/>
    <property type="match status" value="1"/>
</dbReference>
<organism evidence="1 2">
    <name type="scientific">Paenibacillus lacisoli</name>
    <dbReference type="NCBI Taxonomy" id="3064525"/>
    <lineage>
        <taxon>Bacteria</taxon>
        <taxon>Bacillati</taxon>
        <taxon>Bacillota</taxon>
        <taxon>Bacilli</taxon>
        <taxon>Bacillales</taxon>
        <taxon>Paenibacillaceae</taxon>
        <taxon>Paenibacillus</taxon>
    </lineage>
</organism>
<gene>
    <name evidence="1" type="ORF">Q5741_04385</name>
</gene>
<dbReference type="InterPro" id="IPR052949">
    <property type="entry name" value="PA_immunity-related"/>
</dbReference>
<accession>A0ABT9CAS6</accession>
<evidence type="ECO:0000313" key="2">
    <source>
        <dbReference type="Proteomes" id="UP001240171"/>
    </source>
</evidence>
<reference evidence="1 2" key="1">
    <citation type="submission" date="2023-07" db="EMBL/GenBank/DDBJ databases">
        <title>Paenibacillus sp. JX-17 nov. isolated from soil.</title>
        <authorList>
            <person name="Wan Y."/>
            <person name="Liu B."/>
        </authorList>
    </citation>
    <scope>NUCLEOTIDE SEQUENCE [LARGE SCALE GENOMIC DNA]</scope>
    <source>
        <strain evidence="1 2">JX-17</strain>
    </source>
</reference>
<dbReference type="Proteomes" id="UP001240171">
    <property type="component" value="Unassembled WGS sequence"/>
</dbReference>
<comment type="caution">
    <text evidence="1">The sequence shown here is derived from an EMBL/GenBank/DDBJ whole genome shotgun (WGS) entry which is preliminary data.</text>
</comment>
<dbReference type="InterPro" id="IPR001646">
    <property type="entry name" value="5peptide_repeat"/>
</dbReference>
<dbReference type="PANTHER" id="PTHR42999">
    <property type="entry name" value="ANTIBIOTIC RESISTANCE PROTEIN MCBG"/>
    <property type="match status" value="1"/>
</dbReference>
<dbReference type="RefSeq" id="WP_305022852.1">
    <property type="nucleotide sequence ID" value="NZ_JAUQTB010000002.1"/>
</dbReference>
<evidence type="ECO:0000313" key="1">
    <source>
        <dbReference type="EMBL" id="MDO7905648.1"/>
    </source>
</evidence>
<keyword evidence="2" id="KW-1185">Reference proteome</keyword>
<protein>
    <submittedName>
        <fullName evidence="1">Pentapeptide repeat-containing protein</fullName>
    </submittedName>
</protein>
<dbReference type="Pfam" id="PF13599">
    <property type="entry name" value="Pentapeptide_4"/>
    <property type="match status" value="1"/>
</dbReference>